<organism evidence="1 2">
    <name type="scientific">Ohessyouella blattaphilus</name>
    <dbReference type="NCBI Taxonomy" id="2949333"/>
    <lineage>
        <taxon>Bacteria</taxon>
        <taxon>Bacillati</taxon>
        <taxon>Bacillota</taxon>
        <taxon>Clostridia</taxon>
        <taxon>Lachnospirales</taxon>
        <taxon>Lachnospiraceae</taxon>
        <taxon>Ohessyouella</taxon>
    </lineage>
</organism>
<dbReference type="EMBL" id="JAMZFV010000002">
    <property type="protein sequence ID" value="MCP1109282.1"/>
    <property type="molecule type" value="Genomic_DNA"/>
</dbReference>
<evidence type="ECO:0000313" key="1">
    <source>
        <dbReference type="EMBL" id="MCP1109282.1"/>
    </source>
</evidence>
<evidence type="ECO:0000313" key="2">
    <source>
        <dbReference type="Proteomes" id="UP001523565"/>
    </source>
</evidence>
<gene>
    <name evidence="1" type="ORF">NK118_03345</name>
</gene>
<proteinExistence type="predicted"/>
<reference evidence="1 2" key="1">
    <citation type="journal article" date="2022" name="Genome Biol. Evol.">
        <title>Host diet, physiology and behaviors set the stage for Lachnospiraceae cladogenesis.</title>
        <authorList>
            <person name="Vera-Ponce De Leon A."/>
            <person name="Schneider M."/>
            <person name="Jahnes B.C."/>
            <person name="Sadowski V."/>
            <person name="Camuy-Velez L.A."/>
            <person name="Duan J."/>
            <person name="Sabree Z.L."/>
        </authorList>
    </citation>
    <scope>NUCLEOTIDE SEQUENCE [LARGE SCALE GENOMIC DNA]</scope>
    <source>
        <strain evidence="1 2">PAL227</strain>
    </source>
</reference>
<accession>A0ABT1EEZ4</accession>
<protein>
    <submittedName>
        <fullName evidence="1">Uncharacterized protein</fullName>
    </submittedName>
</protein>
<comment type="caution">
    <text evidence="1">The sequence shown here is derived from an EMBL/GenBank/DDBJ whole genome shotgun (WGS) entry which is preliminary data.</text>
</comment>
<sequence>MEVWNYLYTGAKIGSKKHDILYQIRNRQESKSVYLLCLNGKLDNRLEIISYRETLGEHYPHEDLTVVGLAKDYEEAEDLLEEIATEVYLATKDVNISDFLLDRIKERR</sequence>
<dbReference type="RefSeq" id="WP_262068184.1">
    <property type="nucleotide sequence ID" value="NZ_JAMXOC010000002.1"/>
</dbReference>
<keyword evidence="2" id="KW-1185">Reference proteome</keyword>
<dbReference type="Proteomes" id="UP001523565">
    <property type="component" value="Unassembled WGS sequence"/>
</dbReference>
<name>A0ABT1EEZ4_9FIRM</name>